<accession>A0A381RLA6</accession>
<evidence type="ECO:0008006" key="2">
    <source>
        <dbReference type="Google" id="ProtNLM"/>
    </source>
</evidence>
<evidence type="ECO:0000313" key="1">
    <source>
        <dbReference type="EMBL" id="SUZ92081.1"/>
    </source>
</evidence>
<organism evidence="1">
    <name type="scientific">marine metagenome</name>
    <dbReference type="NCBI Taxonomy" id="408172"/>
    <lineage>
        <taxon>unclassified sequences</taxon>
        <taxon>metagenomes</taxon>
        <taxon>ecological metagenomes</taxon>
    </lineage>
</organism>
<dbReference type="Pfam" id="PF11159">
    <property type="entry name" value="DUF2939"/>
    <property type="match status" value="1"/>
</dbReference>
<protein>
    <recommendedName>
        <fullName evidence="2">DUF2939 domain-containing protein</fullName>
    </recommendedName>
</protein>
<name>A0A381RLA6_9ZZZZ</name>
<dbReference type="InterPro" id="IPR021330">
    <property type="entry name" value="DUF2939"/>
</dbReference>
<gene>
    <name evidence="1" type="ORF">METZ01_LOCUS44935</name>
</gene>
<dbReference type="AlphaFoldDB" id="A0A381RLA6"/>
<reference evidence="1" key="1">
    <citation type="submission" date="2018-05" db="EMBL/GenBank/DDBJ databases">
        <authorList>
            <person name="Lanie J.A."/>
            <person name="Ng W.-L."/>
            <person name="Kazmierczak K.M."/>
            <person name="Andrzejewski T.M."/>
            <person name="Davidsen T.M."/>
            <person name="Wayne K.J."/>
            <person name="Tettelin H."/>
            <person name="Glass J.I."/>
            <person name="Rusch D."/>
            <person name="Podicherti R."/>
            <person name="Tsui H.-C.T."/>
            <person name="Winkler M.E."/>
        </authorList>
    </citation>
    <scope>NUCLEOTIDE SEQUENCE</scope>
</reference>
<proteinExistence type="predicted"/>
<sequence length="195" mass="21513">MKRTLVLLVVFSVLPVGYLVVGPYLTLNAIRAALETEDLERLTEYVDFPELRRNVQSQVQALLAKRNLGPDDVAGSTVVVGDVIVEALVERFVTPATILSWAAGESTVPIVAAETSANADGSVVIPDTPPPAKTFFEDVRTSYESISRFAIWVSNDRDEEVGFILTRRGFAWKLTNIVLPEHELQQRALTGWSGW</sequence>
<dbReference type="EMBL" id="UINC01002029">
    <property type="protein sequence ID" value="SUZ92081.1"/>
    <property type="molecule type" value="Genomic_DNA"/>
</dbReference>